<keyword evidence="8" id="KW-0694">RNA-binding</keyword>
<keyword evidence="7" id="KW-0460">Magnesium</keyword>
<comment type="caution">
    <text evidence="18">The sequence shown here is derived from an EMBL/GenBank/DDBJ whole genome shotgun (WGS) entry which is preliminary data.</text>
</comment>
<evidence type="ECO:0000256" key="15">
    <source>
        <dbReference type="ARBA" id="ARBA00049244"/>
    </source>
</evidence>
<sequence length="316" mass="36250">MLYVVVEQSQFTVTARLMWRIHGQYVIEYNENGSSDTAHAVLNTSSSNDRPKRFTRQSRTTRQPAWASSTLWHKRMGHIGPAALSQLGKQTLGARIRGPSTAQCQDCALAKITQRISRRPDPNKSTRPFQHIHIDWFDLEEGWDGYQGDSRIIRRCVLITCEATGMVLAYFTTSSREDENLPIIMDAVNWLKLRYNLSVLVVRSDNEMNRNKTKAWLNNRGITFERCAPDTHDQNGTAEHMGWIIMAKARAMRLSGKIPHALWREIVSTAAYLYNRTPRYSLGWKSPYEVFHDYVMTSQGVTGPRKPILHHLKAYG</sequence>
<keyword evidence="12" id="KW-0238">DNA-binding</keyword>
<comment type="catalytic activity">
    <reaction evidence="14">
        <text>DNA(n) + a 2'-deoxyribonucleoside 5'-triphosphate = DNA(n+1) + diphosphate</text>
        <dbReference type="Rhea" id="RHEA:22508"/>
        <dbReference type="Rhea" id="RHEA-COMP:17339"/>
        <dbReference type="Rhea" id="RHEA-COMP:17340"/>
        <dbReference type="ChEBI" id="CHEBI:33019"/>
        <dbReference type="ChEBI" id="CHEBI:61560"/>
        <dbReference type="ChEBI" id="CHEBI:173112"/>
        <dbReference type="EC" id="2.7.7.49"/>
    </reaction>
</comment>
<accession>A0A232LPV0</accession>
<dbReference type="SUPFAM" id="SSF53098">
    <property type="entry name" value="Ribonuclease H-like"/>
    <property type="match status" value="1"/>
</dbReference>
<evidence type="ECO:0000313" key="18">
    <source>
        <dbReference type="EMBL" id="OXV06193.1"/>
    </source>
</evidence>
<feature type="non-terminal residue" evidence="18">
    <location>
        <position position="316"/>
    </location>
</feature>
<dbReference type="GO" id="GO:0003964">
    <property type="term" value="F:RNA-directed DNA polymerase activity"/>
    <property type="evidence" value="ECO:0007669"/>
    <property type="project" value="UniProtKB-KW"/>
</dbReference>
<dbReference type="GO" id="GO:0015074">
    <property type="term" value="P:DNA integration"/>
    <property type="evidence" value="ECO:0007669"/>
    <property type="project" value="UniProtKB-KW"/>
</dbReference>
<evidence type="ECO:0000256" key="7">
    <source>
        <dbReference type="ARBA" id="ARBA00022842"/>
    </source>
</evidence>
<dbReference type="InterPro" id="IPR036397">
    <property type="entry name" value="RNaseH_sf"/>
</dbReference>
<dbReference type="GO" id="GO:0032196">
    <property type="term" value="P:transposition"/>
    <property type="evidence" value="ECO:0007669"/>
    <property type="project" value="UniProtKB-KW"/>
</dbReference>
<dbReference type="Pfam" id="PF13976">
    <property type="entry name" value="gag_pre-integrs"/>
    <property type="match status" value="1"/>
</dbReference>
<keyword evidence="6" id="KW-0378">Hydrolase</keyword>
<keyword evidence="9" id="KW-0229">DNA integration</keyword>
<evidence type="ECO:0000256" key="1">
    <source>
        <dbReference type="ARBA" id="ARBA00022578"/>
    </source>
</evidence>
<dbReference type="InterPro" id="IPR025724">
    <property type="entry name" value="GAG-pre-integrase_dom"/>
</dbReference>
<reference evidence="18 19" key="1">
    <citation type="journal article" date="2015" name="Environ. Microbiol.">
        <title>Metagenome sequence of Elaphomyces granulatus from sporocarp tissue reveals Ascomycota ectomycorrhizal fingerprints of genome expansion and a Proteobacteria-rich microbiome.</title>
        <authorList>
            <person name="Quandt C.A."/>
            <person name="Kohler A."/>
            <person name="Hesse C.N."/>
            <person name="Sharpton T.J."/>
            <person name="Martin F."/>
            <person name="Spatafora J.W."/>
        </authorList>
    </citation>
    <scope>NUCLEOTIDE SEQUENCE [LARGE SCALE GENOMIC DNA]</scope>
    <source>
        <strain evidence="18 19">OSC145934</strain>
    </source>
</reference>
<keyword evidence="2" id="KW-0548">Nucleotidyltransferase</keyword>
<comment type="catalytic activity">
    <reaction evidence="15">
        <text>DNA(n) + a 2'-deoxyribonucleoside 5'-triphosphate = DNA(n+1) + diphosphate</text>
        <dbReference type="Rhea" id="RHEA:22508"/>
        <dbReference type="Rhea" id="RHEA-COMP:17339"/>
        <dbReference type="Rhea" id="RHEA-COMP:17340"/>
        <dbReference type="ChEBI" id="CHEBI:33019"/>
        <dbReference type="ChEBI" id="CHEBI:61560"/>
        <dbReference type="ChEBI" id="CHEBI:173112"/>
        <dbReference type="EC" id="2.7.7.7"/>
    </reaction>
</comment>
<keyword evidence="19" id="KW-1185">Reference proteome</keyword>
<name>A0A232LPV0_9EURO</name>
<dbReference type="InterPro" id="IPR001584">
    <property type="entry name" value="Integrase_cat-core"/>
</dbReference>
<organism evidence="18 19">
    <name type="scientific">Elaphomyces granulatus</name>
    <dbReference type="NCBI Taxonomy" id="519963"/>
    <lineage>
        <taxon>Eukaryota</taxon>
        <taxon>Fungi</taxon>
        <taxon>Dikarya</taxon>
        <taxon>Ascomycota</taxon>
        <taxon>Pezizomycotina</taxon>
        <taxon>Eurotiomycetes</taxon>
        <taxon>Eurotiomycetidae</taxon>
        <taxon>Eurotiales</taxon>
        <taxon>Elaphomycetaceae</taxon>
        <taxon>Elaphomyces</taxon>
    </lineage>
</organism>
<dbReference type="Gene3D" id="3.30.420.10">
    <property type="entry name" value="Ribonuclease H-like superfamily/Ribonuclease H"/>
    <property type="match status" value="1"/>
</dbReference>
<keyword evidence="4" id="KW-0479">Metal-binding</keyword>
<dbReference type="Proteomes" id="UP000243515">
    <property type="component" value="Unassembled WGS sequence"/>
</dbReference>
<dbReference type="PANTHER" id="PTHR42648:SF11">
    <property type="entry name" value="TRANSPOSON TY4-P GAG-POL POLYPROTEIN"/>
    <property type="match status" value="1"/>
</dbReference>
<evidence type="ECO:0000256" key="4">
    <source>
        <dbReference type="ARBA" id="ARBA00022723"/>
    </source>
</evidence>
<dbReference type="PANTHER" id="PTHR42648">
    <property type="entry name" value="TRANSPOSASE, PUTATIVE-RELATED"/>
    <property type="match status" value="1"/>
</dbReference>
<evidence type="ECO:0000256" key="13">
    <source>
        <dbReference type="ARBA" id="ARBA00023172"/>
    </source>
</evidence>
<evidence type="ECO:0000256" key="10">
    <source>
        <dbReference type="ARBA" id="ARBA00022918"/>
    </source>
</evidence>
<dbReference type="GO" id="GO:0005634">
    <property type="term" value="C:nucleus"/>
    <property type="evidence" value="ECO:0007669"/>
    <property type="project" value="UniProtKB-ARBA"/>
</dbReference>
<evidence type="ECO:0000259" key="17">
    <source>
        <dbReference type="PROSITE" id="PS50994"/>
    </source>
</evidence>
<dbReference type="GO" id="GO:0004519">
    <property type="term" value="F:endonuclease activity"/>
    <property type="evidence" value="ECO:0007669"/>
    <property type="project" value="UniProtKB-KW"/>
</dbReference>
<dbReference type="GO" id="GO:0003723">
    <property type="term" value="F:RNA binding"/>
    <property type="evidence" value="ECO:0007669"/>
    <property type="project" value="UniProtKB-KW"/>
</dbReference>
<evidence type="ECO:0000256" key="12">
    <source>
        <dbReference type="ARBA" id="ARBA00023125"/>
    </source>
</evidence>
<dbReference type="AlphaFoldDB" id="A0A232LPV0"/>
<dbReference type="EMBL" id="NPHW01006018">
    <property type="protein sequence ID" value="OXV06193.1"/>
    <property type="molecule type" value="Genomic_DNA"/>
</dbReference>
<evidence type="ECO:0000256" key="8">
    <source>
        <dbReference type="ARBA" id="ARBA00022884"/>
    </source>
</evidence>
<dbReference type="InterPro" id="IPR039537">
    <property type="entry name" value="Retrotran_Ty1/copia-like"/>
</dbReference>
<evidence type="ECO:0000256" key="11">
    <source>
        <dbReference type="ARBA" id="ARBA00022932"/>
    </source>
</evidence>
<evidence type="ECO:0000256" key="16">
    <source>
        <dbReference type="SAM" id="MobiDB-lite"/>
    </source>
</evidence>
<dbReference type="GO" id="GO:0006310">
    <property type="term" value="P:DNA recombination"/>
    <property type="evidence" value="ECO:0007669"/>
    <property type="project" value="UniProtKB-KW"/>
</dbReference>
<evidence type="ECO:0000256" key="14">
    <source>
        <dbReference type="ARBA" id="ARBA00048173"/>
    </source>
</evidence>
<keyword evidence="3" id="KW-0540">Nuclease</keyword>
<keyword evidence="5" id="KW-0255">Endonuclease</keyword>
<keyword evidence="13" id="KW-0233">DNA recombination</keyword>
<evidence type="ECO:0000256" key="5">
    <source>
        <dbReference type="ARBA" id="ARBA00022759"/>
    </source>
</evidence>
<feature type="domain" description="Integrase catalytic" evidence="17">
    <location>
        <begin position="124"/>
        <end position="295"/>
    </location>
</feature>
<dbReference type="GO" id="GO:0003677">
    <property type="term" value="F:DNA binding"/>
    <property type="evidence" value="ECO:0007669"/>
    <property type="project" value="UniProtKB-KW"/>
</dbReference>
<dbReference type="PROSITE" id="PS50994">
    <property type="entry name" value="INTEGRASE"/>
    <property type="match status" value="1"/>
</dbReference>
<keyword evidence="1" id="KW-0815">Transposition</keyword>
<dbReference type="OrthoDB" id="5017987at2759"/>
<feature type="region of interest" description="Disordered" evidence="16">
    <location>
        <begin position="38"/>
        <end position="63"/>
    </location>
</feature>
<evidence type="ECO:0000256" key="9">
    <source>
        <dbReference type="ARBA" id="ARBA00022908"/>
    </source>
</evidence>
<keyword evidence="11" id="KW-0239">DNA-directed DNA polymerase</keyword>
<dbReference type="InterPro" id="IPR012337">
    <property type="entry name" value="RNaseH-like_sf"/>
</dbReference>
<dbReference type="GO" id="GO:0016787">
    <property type="term" value="F:hydrolase activity"/>
    <property type="evidence" value="ECO:0007669"/>
    <property type="project" value="UniProtKB-KW"/>
</dbReference>
<protein>
    <recommendedName>
        <fullName evidence="17">Integrase catalytic domain-containing protein</fullName>
    </recommendedName>
</protein>
<evidence type="ECO:0000256" key="2">
    <source>
        <dbReference type="ARBA" id="ARBA00022695"/>
    </source>
</evidence>
<feature type="compositionally biased region" description="Polar residues" evidence="16">
    <location>
        <begin position="38"/>
        <end position="48"/>
    </location>
</feature>
<keyword evidence="10" id="KW-0695">RNA-directed DNA polymerase</keyword>
<keyword evidence="11" id="KW-0808">Transferase</keyword>
<gene>
    <name evidence="18" type="ORF">Egran_06039</name>
</gene>
<dbReference type="GO" id="GO:0003887">
    <property type="term" value="F:DNA-directed DNA polymerase activity"/>
    <property type="evidence" value="ECO:0007669"/>
    <property type="project" value="UniProtKB-KW"/>
</dbReference>
<evidence type="ECO:0000313" key="19">
    <source>
        <dbReference type="Proteomes" id="UP000243515"/>
    </source>
</evidence>
<dbReference type="GO" id="GO:0046872">
    <property type="term" value="F:metal ion binding"/>
    <property type="evidence" value="ECO:0007669"/>
    <property type="project" value="UniProtKB-KW"/>
</dbReference>
<evidence type="ECO:0000256" key="6">
    <source>
        <dbReference type="ARBA" id="ARBA00022801"/>
    </source>
</evidence>
<evidence type="ECO:0000256" key="3">
    <source>
        <dbReference type="ARBA" id="ARBA00022722"/>
    </source>
</evidence>
<proteinExistence type="predicted"/>